<dbReference type="SUPFAM" id="SSF53850">
    <property type="entry name" value="Periplasmic binding protein-like II"/>
    <property type="match status" value="1"/>
</dbReference>
<dbReference type="SUPFAM" id="SSF46785">
    <property type="entry name" value="Winged helix' DNA-binding domain"/>
    <property type="match status" value="1"/>
</dbReference>
<dbReference type="InterPro" id="IPR050950">
    <property type="entry name" value="HTH-type_LysR_regulators"/>
</dbReference>
<evidence type="ECO:0000256" key="1">
    <source>
        <dbReference type="ARBA" id="ARBA00009437"/>
    </source>
</evidence>
<dbReference type="GO" id="GO:0003700">
    <property type="term" value="F:DNA-binding transcription factor activity"/>
    <property type="evidence" value="ECO:0007669"/>
    <property type="project" value="InterPro"/>
</dbReference>
<protein>
    <submittedName>
        <fullName evidence="6">LysR family transcriptional regulator</fullName>
    </submittedName>
</protein>
<dbReference type="RefSeq" id="WP_209369969.1">
    <property type="nucleotide sequence ID" value="NZ_JAGIZA010000001.1"/>
</dbReference>
<dbReference type="PANTHER" id="PTHR30419:SF8">
    <property type="entry name" value="NITROGEN ASSIMILATION TRANSCRIPTIONAL ACTIVATOR-RELATED"/>
    <property type="match status" value="1"/>
</dbReference>
<dbReference type="InterPro" id="IPR005119">
    <property type="entry name" value="LysR_subst-bd"/>
</dbReference>
<keyword evidence="3" id="KW-0238">DNA-binding</keyword>
<dbReference type="PROSITE" id="PS50931">
    <property type="entry name" value="HTH_LYSR"/>
    <property type="match status" value="1"/>
</dbReference>
<proteinExistence type="inferred from homology"/>
<dbReference type="InterPro" id="IPR036390">
    <property type="entry name" value="WH_DNA-bd_sf"/>
</dbReference>
<reference evidence="6" key="1">
    <citation type="submission" date="2021-03" db="EMBL/GenBank/DDBJ databases">
        <authorList>
            <person name="So Y."/>
        </authorList>
    </citation>
    <scope>NUCLEOTIDE SEQUENCE</scope>
    <source>
        <strain evidence="6">SG15</strain>
    </source>
</reference>
<name>A0A940S403_9PROT</name>
<evidence type="ECO:0000256" key="2">
    <source>
        <dbReference type="ARBA" id="ARBA00023015"/>
    </source>
</evidence>
<gene>
    <name evidence="6" type="ORF">J5Y10_01760</name>
</gene>
<dbReference type="AlphaFoldDB" id="A0A940S403"/>
<keyword evidence="4" id="KW-0804">Transcription</keyword>
<dbReference type="Gene3D" id="3.40.190.10">
    <property type="entry name" value="Periplasmic binding protein-like II"/>
    <property type="match status" value="2"/>
</dbReference>
<comment type="similarity">
    <text evidence="1">Belongs to the LysR transcriptional regulatory family.</text>
</comment>
<dbReference type="Pfam" id="PF00126">
    <property type="entry name" value="HTH_1"/>
    <property type="match status" value="1"/>
</dbReference>
<dbReference type="Pfam" id="PF03466">
    <property type="entry name" value="LysR_substrate"/>
    <property type="match status" value="1"/>
</dbReference>
<dbReference type="GO" id="GO:0005829">
    <property type="term" value="C:cytosol"/>
    <property type="evidence" value="ECO:0007669"/>
    <property type="project" value="TreeGrafter"/>
</dbReference>
<dbReference type="Gene3D" id="1.10.10.10">
    <property type="entry name" value="Winged helix-like DNA-binding domain superfamily/Winged helix DNA-binding domain"/>
    <property type="match status" value="1"/>
</dbReference>
<dbReference type="EMBL" id="JAGIZA010000001">
    <property type="protein sequence ID" value="MBP0491500.1"/>
    <property type="molecule type" value="Genomic_DNA"/>
</dbReference>
<evidence type="ECO:0000313" key="6">
    <source>
        <dbReference type="EMBL" id="MBP0491500.1"/>
    </source>
</evidence>
<feature type="domain" description="HTH lysR-type" evidence="5">
    <location>
        <begin position="1"/>
        <end position="60"/>
    </location>
</feature>
<dbReference type="PANTHER" id="PTHR30419">
    <property type="entry name" value="HTH-TYPE TRANSCRIPTIONAL REGULATOR YBHD"/>
    <property type="match status" value="1"/>
</dbReference>
<accession>A0A940S403</accession>
<evidence type="ECO:0000256" key="3">
    <source>
        <dbReference type="ARBA" id="ARBA00023125"/>
    </source>
</evidence>
<dbReference type="PRINTS" id="PR00039">
    <property type="entry name" value="HTHLYSR"/>
</dbReference>
<keyword evidence="7" id="KW-1185">Reference proteome</keyword>
<dbReference type="InterPro" id="IPR000847">
    <property type="entry name" value="LysR_HTH_N"/>
</dbReference>
<evidence type="ECO:0000313" key="7">
    <source>
        <dbReference type="Proteomes" id="UP000677537"/>
    </source>
</evidence>
<evidence type="ECO:0000256" key="4">
    <source>
        <dbReference type="ARBA" id="ARBA00023163"/>
    </source>
</evidence>
<keyword evidence="2" id="KW-0805">Transcription regulation</keyword>
<comment type="caution">
    <text evidence="6">The sequence shown here is derived from an EMBL/GenBank/DDBJ whole genome shotgun (WGS) entry which is preliminary data.</text>
</comment>
<sequence>MDLTTRQLRAFLAVAECGGFTAAARRMGWVQSAVSAGVAELETAIGARLFERSSRRVALTVAGERFRPRAAALLADLAGAVEAAKGAQEAPRLVIATVPLLAATLLPGGIGALRRAVPAVRPALLEVSATEAQAMVAEGAADLAVGTFPPTGDAGLIASGLGRDALMLFLPAGHALATGTRPLPWRAVEGEAEIALTARSALRELVDAARLAAGIPPCPPAFEVAQMSTAIALVAAGLGIAALPEAAVPLAPRGGVRVRPLDRPAVQREITLIHRAGAAGHVLSAVEHLGAVLEEALRRRMVDGPGRRRGGSVPPN</sequence>
<dbReference type="InterPro" id="IPR036388">
    <property type="entry name" value="WH-like_DNA-bd_sf"/>
</dbReference>
<dbReference type="Proteomes" id="UP000677537">
    <property type="component" value="Unassembled WGS sequence"/>
</dbReference>
<evidence type="ECO:0000259" key="5">
    <source>
        <dbReference type="PROSITE" id="PS50931"/>
    </source>
</evidence>
<organism evidence="6 7">
    <name type="scientific">Roseomonas indoligenes</name>
    <dbReference type="NCBI Taxonomy" id="2820811"/>
    <lineage>
        <taxon>Bacteria</taxon>
        <taxon>Pseudomonadati</taxon>
        <taxon>Pseudomonadota</taxon>
        <taxon>Alphaproteobacteria</taxon>
        <taxon>Acetobacterales</taxon>
        <taxon>Roseomonadaceae</taxon>
        <taxon>Roseomonas</taxon>
    </lineage>
</organism>
<dbReference type="GO" id="GO:0003677">
    <property type="term" value="F:DNA binding"/>
    <property type="evidence" value="ECO:0007669"/>
    <property type="project" value="UniProtKB-KW"/>
</dbReference>
<dbReference type="FunFam" id="1.10.10.10:FF:000001">
    <property type="entry name" value="LysR family transcriptional regulator"/>
    <property type="match status" value="1"/>
</dbReference>